<evidence type="ECO:0000256" key="1">
    <source>
        <dbReference type="SAM" id="MobiDB-lite"/>
    </source>
</evidence>
<dbReference type="Proteomes" id="UP000237968">
    <property type="component" value="Unassembled WGS sequence"/>
</dbReference>
<reference evidence="2 3" key="1">
    <citation type="submission" date="2018-03" db="EMBL/GenBank/DDBJ databases">
        <title>Draft Genome Sequences of the Obligatory Marine Myxobacteria Enhygromyxa salina SWB005.</title>
        <authorList>
            <person name="Poehlein A."/>
            <person name="Moghaddam J.A."/>
            <person name="Harms H."/>
            <person name="Alanjari M."/>
            <person name="Koenig G.M."/>
            <person name="Daniel R."/>
            <person name="Schaeberle T.F."/>
        </authorList>
    </citation>
    <scope>NUCLEOTIDE SEQUENCE [LARGE SCALE GENOMIC DNA]</scope>
    <source>
        <strain evidence="2 3">SWB005</strain>
    </source>
</reference>
<dbReference type="PANTHER" id="PTHR35004">
    <property type="entry name" value="TRANSPOSASE RV3428C-RELATED"/>
    <property type="match status" value="1"/>
</dbReference>
<sequence>MQRRVRDWRALHGPDKEVYFEQVHAPGEEAELDFTNCNELGVTIAGEPFRHLLFELVLVANIWTWACVAFSESFEALVEGLQRALWALGGEPKQLTLDNMSAATHELKKDPTTTTPRESRRTRVRKSRTGRNNRRQSEK</sequence>
<name>A0A2S9XK01_9BACT</name>
<gene>
    <name evidence="2" type="ORF">ENSA5_44710</name>
</gene>
<dbReference type="OrthoDB" id="525881at2"/>
<feature type="region of interest" description="Disordered" evidence="1">
    <location>
        <begin position="101"/>
        <end position="139"/>
    </location>
</feature>
<keyword evidence="3" id="KW-1185">Reference proteome</keyword>
<evidence type="ECO:0000313" key="3">
    <source>
        <dbReference type="Proteomes" id="UP000237968"/>
    </source>
</evidence>
<proteinExistence type="predicted"/>
<feature type="compositionally biased region" description="Basic residues" evidence="1">
    <location>
        <begin position="122"/>
        <end position="139"/>
    </location>
</feature>
<comment type="caution">
    <text evidence="2">The sequence shown here is derived from an EMBL/GenBank/DDBJ whole genome shotgun (WGS) entry which is preliminary data.</text>
</comment>
<dbReference type="AlphaFoldDB" id="A0A2S9XK01"/>
<feature type="compositionally biased region" description="Basic and acidic residues" evidence="1">
    <location>
        <begin position="105"/>
        <end position="121"/>
    </location>
</feature>
<organism evidence="2 3">
    <name type="scientific">Enhygromyxa salina</name>
    <dbReference type="NCBI Taxonomy" id="215803"/>
    <lineage>
        <taxon>Bacteria</taxon>
        <taxon>Pseudomonadati</taxon>
        <taxon>Myxococcota</taxon>
        <taxon>Polyangia</taxon>
        <taxon>Nannocystales</taxon>
        <taxon>Nannocystaceae</taxon>
        <taxon>Enhygromyxa</taxon>
    </lineage>
</organism>
<dbReference type="PANTHER" id="PTHR35004:SF7">
    <property type="entry name" value="INTEGRASE PROTEIN"/>
    <property type="match status" value="1"/>
</dbReference>
<evidence type="ECO:0000313" key="2">
    <source>
        <dbReference type="EMBL" id="PRP93204.1"/>
    </source>
</evidence>
<accession>A0A2S9XK01</accession>
<protein>
    <submittedName>
        <fullName evidence="2">Integrase core domain protein</fullName>
    </submittedName>
</protein>
<dbReference type="EMBL" id="PVNK01000190">
    <property type="protein sequence ID" value="PRP93204.1"/>
    <property type="molecule type" value="Genomic_DNA"/>
</dbReference>
<dbReference type="RefSeq" id="WP_106393743.1">
    <property type="nucleotide sequence ID" value="NZ_PVNK01000190.1"/>
</dbReference>